<comment type="caution">
    <text evidence="1">The sequence shown here is derived from an EMBL/GenBank/DDBJ whole genome shotgun (WGS) entry which is preliminary data.</text>
</comment>
<evidence type="ECO:0000313" key="1">
    <source>
        <dbReference type="EMBL" id="NYZ69444.1"/>
    </source>
</evidence>
<sequence length="128" mass="15095">MINNELDLQPWKPRTRVFNYRRIGADKKEKRVTEFILDQSAGIANQAIIKMATSNKFDVEKLSDENRKLVNKIYQYIEVFEANKGRKPHFIWLTYDQIRRIKSDCKKAGMPPPKNFRGVMYTHYLGAV</sequence>
<name>A0A853IHD3_9GAMM</name>
<protein>
    <submittedName>
        <fullName evidence="1">Uncharacterized protein</fullName>
    </submittedName>
</protein>
<keyword evidence="2" id="KW-1185">Reference proteome</keyword>
<accession>A0A853IHD3</accession>
<dbReference type="AlphaFoldDB" id="A0A853IHD3"/>
<dbReference type="RefSeq" id="WP_180571435.1">
    <property type="nucleotide sequence ID" value="NZ_JACCKB010000086.1"/>
</dbReference>
<dbReference type="EMBL" id="JACCKB010000086">
    <property type="protein sequence ID" value="NYZ69444.1"/>
    <property type="molecule type" value="Genomic_DNA"/>
</dbReference>
<gene>
    <name evidence="1" type="ORF">H0A36_25850</name>
</gene>
<organism evidence="1 2">
    <name type="scientific">Spartinivicinus marinus</name>
    <dbReference type="NCBI Taxonomy" id="2994442"/>
    <lineage>
        <taxon>Bacteria</taxon>
        <taxon>Pseudomonadati</taxon>
        <taxon>Pseudomonadota</taxon>
        <taxon>Gammaproteobacteria</taxon>
        <taxon>Oceanospirillales</taxon>
        <taxon>Zooshikellaceae</taxon>
        <taxon>Spartinivicinus</taxon>
    </lineage>
</organism>
<reference evidence="1 2" key="1">
    <citation type="submission" date="2020-07" db="EMBL/GenBank/DDBJ databases">
        <title>Endozoicomonas sp. nov., isolated from sediment.</title>
        <authorList>
            <person name="Gu T."/>
        </authorList>
    </citation>
    <scope>NUCLEOTIDE SEQUENCE [LARGE SCALE GENOMIC DNA]</scope>
    <source>
        <strain evidence="1 2">SM1973</strain>
    </source>
</reference>
<dbReference type="Proteomes" id="UP000569732">
    <property type="component" value="Unassembled WGS sequence"/>
</dbReference>
<evidence type="ECO:0000313" key="2">
    <source>
        <dbReference type="Proteomes" id="UP000569732"/>
    </source>
</evidence>
<proteinExistence type="predicted"/>